<evidence type="ECO:0000256" key="1">
    <source>
        <dbReference type="ARBA" id="ARBA00022729"/>
    </source>
</evidence>
<dbReference type="PANTHER" id="PTHR46580">
    <property type="entry name" value="SENSOR KINASE-RELATED"/>
    <property type="match status" value="1"/>
</dbReference>
<proteinExistence type="predicted"/>
<dbReference type="Pfam" id="PF13517">
    <property type="entry name" value="FG-GAP_3"/>
    <property type="match status" value="1"/>
</dbReference>
<evidence type="ECO:0000313" key="3">
    <source>
        <dbReference type="Proteomes" id="UP001596036"/>
    </source>
</evidence>
<feature type="non-terminal residue" evidence="2">
    <location>
        <position position="526"/>
    </location>
</feature>
<reference evidence="3" key="1">
    <citation type="journal article" date="2019" name="Int. J. Syst. Evol. Microbiol.">
        <title>The Global Catalogue of Microorganisms (GCM) 10K type strain sequencing project: providing services to taxonomists for standard genome sequencing and annotation.</title>
        <authorList>
            <consortium name="The Broad Institute Genomics Platform"/>
            <consortium name="The Broad Institute Genome Sequencing Center for Infectious Disease"/>
            <person name="Wu L."/>
            <person name="Ma J."/>
        </authorList>
    </citation>
    <scope>NUCLEOTIDE SEQUENCE [LARGE SCALE GENOMIC DNA]</scope>
    <source>
        <strain evidence="3">KACC 11407</strain>
    </source>
</reference>
<dbReference type="EMBL" id="JBHSNM010000008">
    <property type="protein sequence ID" value="MFC5571477.1"/>
    <property type="molecule type" value="Genomic_DNA"/>
</dbReference>
<keyword evidence="1" id="KW-0732">Signal</keyword>
<comment type="caution">
    <text evidence="2">The sequence shown here is derived from an EMBL/GenBank/DDBJ whole genome shotgun (WGS) entry which is preliminary data.</text>
</comment>
<dbReference type="InterPro" id="IPR028994">
    <property type="entry name" value="Integrin_alpha_N"/>
</dbReference>
<dbReference type="Proteomes" id="UP001596036">
    <property type="component" value="Unassembled WGS sequence"/>
</dbReference>
<protein>
    <submittedName>
        <fullName evidence="2">Reprolysin-like metallopeptidase</fullName>
    </submittedName>
</protein>
<dbReference type="InterPro" id="IPR024079">
    <property type="entry name" value="MetalloPept_cat_dom_sf"/>
</dbReference>
<dbReference type="InterPro" id="IPR013517">
    <property type="entry name" value="FG-GAP"/>
</dbReference>
<dbReference type="Pfam" id="PF13583">
    <property type="entry name" value="Reprolysin_4"/>
    <property type="match status" value="1"/>
</dbReference>
<evidence type="ECO:0000313" key="2">
    <source>
        <dbReference type="EMBL" id="MFC5571477.1"/>
    </source>
</evidence>
<name>A0ABW0SQW5_9GAMM</name>
<dbReference type="Gene3D" id="2.40.128.340">
    <property type="match status" value="1"/>
</dbReference>
<gene>
    <name evidence="2" type="ORF">ACFPN1_15560</name>
</gene>
<accession>A0ABW0SQW5</accession>
<keyword evidence="3" id="KW-1185">Reference proteome</keyword>
<organism evidence="2 3">
    <name type="scientific">Lysobacter yangpyeongensis</name>
    <dbReference type="NCBI Taxonomy" id="346182"/>
    <lineage>
        <taxon>Bacteria</taxon>
        <taxon>Pseudomonadati</taxon>
        <taxon>Pseudomonadota</taxon>
        <taxon>Gammaproteobacteria</taxon>
        <taxon>Lysobacterales</taxon>
        <taxon>Lysobacteraceae</taxon>
        <taxon>Lysobacter</taxon>
    </lineage>
</organism>
<dbReference type="SUPFAM" id="SSF55486">
    <property type="entry name" value="Metalloproteases ('zincins'), catalytic domain"/>
    <property type="match status" value="1"/>
</dbReference>
<dbReference type="RefSeq" id="WP_386756107.1">
    <property type="nucleotide sequence ID" value="NZ_JBHSNM010000008.1"/>
</dbReference>
<dbReference type="SUPFAM" id="SSF69318">
    <property type="entry name" value="Integrin alpha N-terminal domain"/>
    <property type="match status" value="1"/>
</dbReference>
<dbReference type="Gene3D" id="3.40.390.10">
    <property type="entry name" value="Collagenase (Catalytic Domain)"/>
    <property type="match status" value="1"/>
</dbReference>
<dbReference type="PANTHER" id="PTHR46580:SF2">
    <property type="entry name" value="MAM DOMAIN-CONTAINING PROTEIN"/>
    <property type="match status" value="1"/>
</dbReference>
<sequence length="526" mass="57284">MGGATRAVRQVAFAGLPDRGELLDYADRRDVRQRGAYTWYPVNLSEDHALRAIATGEMRLRAPDGRTIALKYERHIEHPDGNWSWIGRTADGRDAVLTFGETAAFGSIPNGDGLPLRLTMQGGRSYLVEVDGSRIANINIEATRPTRTDSLKPPLAPRLRVVTPFTTAAAQMAAADPNATPVVDVAVGYTNGFATSVGGQSAAVTRINNLVDTTNQAYANSQVNARVRLVHTMQVTYADATDNNVALEELTGYRNGSSIPVPAALQPLRAARETYGADLVSLVRDFRTPENQGCGVAWILGFQQQPIDQSWSDFGYSVVSDGSDYDETDKSNYYCRDETFAHELGHNMGSAHDRETSKGDNGVLDPDEYGRYPYSFGHKTSVGNFFTVMAYGDSGQTSYRVFSNPRITFCGGQPCGVTDQADNARSLSQTIPIIAQFRAEISTESPVAHDYNGDGKSDVFWHNGNNGQNRIWYSALSSSMINQTPLSTTWQVVADGDLDGDGNTDILWRNAATGSNVAWYAGLYAH</sequence>